<accession>A0AAW9QLC9</accession>
<feature type="non-terminal residue" evidence="2">
    <location>
        <position position="184"/>
    </location>
</feature>
<protein>
    <recommendedName>
        <fullName evidence="1">T6SS Tle3 phospholipase effector alpha/beta domain-containing protein</fullName>
    </recommendedName>
</protein>
<sequence length="184" mass="20505">MKIRRFAEKAESVSGVELLHKYSPTHYGTDETGKPACIVHNPIPCTILFVHGVNSEGEWYNAAETLICAGLNDRLGRHTSRVALEAVDRSPYEYPRAGDQVLKNHRPRFDPTQDAAADPYVANFHSPVIRFYWGYKAPQGDFLKPSYVDDAGPKARRTTALRRFPVALDEDDAWGGGPFQNGTS</sequence>
<dbReference type="EMBL" id="JAZIBG010000043">
    <property type="protein sequence ID" value="MEF7616377.1"/>
    <property type="molecule type" value="Genomic_DNA"/>
</dbReference>
<reference evidence="2 3" key="1">
    <citation type="submission" date="2024-02" db="EMBL/GenBank/DDBJ databases">
        <title>Genome sequence of Aquincola sp. MAHUQ-54.</title>
        <authorList>
            <person name="Huq M.A."/>
        </authorList>
    </citation>
    <scope>NUCLEOTIDE SEQUENCE [LARGE SCALE GENOMIC DNA]</scope>
    <source>
        <strain evidence="2 3">MAHUQ-54</strain>
    </source>
</reference>
<feature type="domain" description="T6SS Tle3 phospholipase effector alpha/beta" evidence="1">
    <location>
        <begin position="44"/>
        <end position="184"/>
    </location>
</feature>
<name>A0AAW9QLC9_9BURK</name>
<evidence type="ECO:0000313" key="3">
    <source>
        <dbReference type="Proteomes" id="UP001336250"/>
    </source>
</evidence>
<dbReference type="AlphaFoldDB" id="A0AAW9QLC9"/>
<keyword evidence="3" id="KW-1185">Reference proteome</keyword>
<dbReference type="Proteomes" id="UP001336250">
    <property type="component" value="Unassembled WGS sequence"/>
</dbReference>
<dbReference type="Pfam" id="PF24322">
    <property type="entry name" value="Tle3"/>
    <property type="match status" value="1"/>
</dbReference>
<evidence type="ECO:0000313" key="2">
    <source>
        <dbReference type="EMBL" id="MEF7616377.1"/>
    </source>
</evidence>
<gene>
    <name evidence="2" type="ORF">V4F39_20850</name>
</gene>
<dbReference type="InterPro" id="IPR056221">
    <property type="entry name" value="Tle3_ab_dom"/>
</dbReference>
<comment type="caution">
    <text evidence="2">The sequence shown here is derived from an EMBL/GenBank/DDBJ whole genome shotgun (WGS) entry which is preliminary data.</text>
</comment>
<evidence type="ECO:0000259" key="1">
    <source>
        <dbReference type="Pfam" id="PF24322"/>
    </source>
</evidence>
<organism evidence="2 3">
    <name type="scientific">Aquincola agrisoli</name>
    <dbReference type="NCBI Taxonomy" id="3119538"/>
    <lineage>
        <taxon>Bacteria</taxon>
        <taxon>Pseudomonadati</taxon>
        <taxon>Pseudomonadota</taxon>
        <taxon>Betaproteobacteria</taxon>
        <taxon>Burkholderiales</taxon>
        <taxon>Sphaerotilaceae</taxon>
        <taxon>Aquincola</taxon>
    </lineage>
</organism>
<dbReference type="RefSeq" id="WP_425606891.1">
    <property type="nucleotide sequence ID" value="NZ_JAZIBG010000043.1"/>
</dbReference>
<proteinExistence type="predicted"/>